<dbReference type="EMBL" id="KZ451953">
    <property type="protein sequence ID" value="PKA58387.1"/>
    <property type="molecule type" value="Genomic_DNA"/>
</dbReference>
<dbReference type="InterPro" id="IPR040338">
    <property type="entry name" value="At1g67623-like"/>
</dbReference>
<evidence type="ECO:0000313" key="3">
    <source>
        <dbReference type="Proteomes" id="UP000236161"/>
    </source>
</evidence>
<reference evidence="2 3" key="1">
    <citation type="journal article" date="2017" name="Nature">
        <title>The Apostasia genome and the evolution of orchids.</title>
        <authorList>
            <person name="Zhang G.Q."/>
            <person name="Liu K.W."/>
            <person name="Li Z."/>
            <person name="Lohaus R."/>
            <person name="Hsiao Y.Y."/>
            <person name="Niu S.C."/>
            <person name="Wang J.Y."/>
            <person name="Lin Y.C."/>
            <person name="Xu Q."/>
            <person name="Chen L.J."/>
            <person name="Yoshida K."/>
            <person name="Fujiwara S."/>
            <person name="Wang Z.W."/>
            <person name="Zhang Y.Q."/>
            <person name="Mitsuda N."/>
            <person name="Wang M."/>
            <person name="Liu G.H."/>
            <person name="Pecoraro L."/>
            <person name="Huang H.X."/>
            <person name="Xiao X.J."/>
            <person name="Lin M."/>
            <person name="Wu X.Y."/>
            <person name="Wu W.L."/>
            <person name="Chen Y.Y."/>
            <person name="Chang S.B."/>
            <person name="Sakamoto S."/>
            <person name="Ohme-Takagi M."/>
            <person name="Yagi M."/>
            <person name="Zeng S.J."/>
            <person name="Shen C.Y."/>
            <person name="Yeh C.M."/>
            <person name="Luo Y.B."/>
            <person name="Tsai W.C."/>
            <person name="Van de Peer Y."/>
            <person name="Liu Z.J."/>
        </authorList>
    </citation>
    <scope>NUCLEOTIDE SEQUENCE [LARGE SCALE GENOMIC DNA]</scope>
    <source>
        <strain evidence="3">cv. Shenzhen</strain>
        <tissue evidence="2">Stem</tissue>
    </source>
</reference>
<proteinExistence type="predicted"/>
<accession>A0A2I0AS69</accession>
<keyword evidence="3" id="KW-1185">Reference proteome</keyword>
<evidence type="ECO:0000313" key="2">
    <source>
        <dbReference type="EMBL" id="PKA58387.1"/>
    </source>
</evidence>
<dbReference type="OrthoDB" id="740716at2759"/>
<feature type="domain" description="At2g35280-like TPR" evidence="1">
    <location>
        <begin position="9"/>
        <end position="105"/>
    </location>
</feature>
<sequence length="170" mass="20115">MAVEDWTMLWEDKNAYVEFLRRCAAAENLDANFLIGLEEIYNQGRQETGFHHLQLASRGGHLLALYLIGYLLFLDGDSRCVIIDMLKGMSSREAKQCRWRVVEILSEMTWERGWLKRKINGDRQCEEDESCGEWNREESDQWLGEKGVERKFCSEGCRWRHEYLMFCSMI</sequence>
<protein>
    <recommendedName>
        <fullName evidence="1">At2g35280-like TPR domain-containing protein</fullName>
    </recommendedName>
</protein>
<dbReference type="AlphaFoldDB" id="A0A2I0AS69"/>
<organism evidence="2 3">
    <name type="scientific">Apostasia shenzhenica</name>
    <dbReference type="NCBI Taxonomy" id="1088818"/>
    <lineage>
        <taxon>Eukaryota</taxon>
        <taxon>Viridiplantae</taxon>
        <taxon>Streptophyta</taxon>
        <taxon>Embryophyta</taxon>
        <taxon>Tracheophyta</taxon>
        <taxon>Spermatophyta</taxon>
        <taxon>Magnoliopsida</taxon>
        <taxon>Liliopsida</taxon>
        <taxon>Asparagales</taxon>
        <taxon>Orchidaceae</taxon>
        <taxon>Apostasioideae</taxon>
        <taxon>Apostasia</taxon>
    </lineage>
</organism>
<evidence type="ECO:0000259" key="1">
    <source>
        <dbReference type="Pfam" id="PF23310"/>
    </source>
</evidence>
<dbReference type="STRING" id="1088818.A0A2I0AS69"/>
<dbReference type="InterPro" id="IPR057136">
    <property type="entry name" value="At2g35280_TPR_dom"/>
</dbReference>
<gene>
    <name evidence="2" type="ORF">AXF42_Ash013893</name>
</gene>
<name>A0A2I0AS69_9ASPA</name>
<dbReference type="Pfam" id="PF23310">
    <property type="entry name" value="TPR_27"/>
    <property type="match status" value="1"/>
</dbReference>
<dbReference type="PANTHER" id="PTHR33784">
    <property type="entry name" value="OS05G0482100 PROTEIN"/>
    <property type="match status" value="1"/>
</dbReference>
<dbReference type="PANTHER" id="PTHR33784:SF10">
    <property type="entry name" value="F-BOX PROTEIN"/>
    <property type="match status" value="1"/>
</dbReference>
<dbReference type="Proteomes" id="UP000236161">
    <property type="component" value="Unassembled WGS sequence"/>
</dbReference>